<keyword evidence="4" id="KW-1185">Reference proteome</keyword>
<accession>A0A370TX47</accession>
<reference evidence="3 4" key="1">
    <citation type="journal article" date="2018" name="IMA Fungus">
        <title>IMA Genome-F 9: Draft genome sequence of Annulohypoxylon stygium, Aspergillus mulundensis, Berkeleyomyces basicola (syn. Thielaviopsis basicola), Ceratocystis smalleyi, two Cercospora beticola strains, Coleophoma cylindrospora, Fusarium fracticaudum, Phialophora cf. hyalina, and Morchella septimelata.</title>
        <authorList>
            <person name="Wingfield B.D."/>
            <person name="Bills G.F."/>
            <person name="Dong Y."/>
            <person name="Huang W."/>
            <person name="Nel W.J."/>
            <person name="Swalarsk-Parry B.S."/>
            <person name="Vaghefi N."/>
            <person name="Wilken P.M."/>
            <person name="An Z."/>
            <person name="de Beer Z.W."/>
            <person name="De Vos L."/>
            <person name="Chen L."/>
            <person name="Duong T.A."/>
            <person name="Gao Y."/>
            <person name="Hammerbacher A."/>
            <person name="Kikkert J.R."/>
            <person name="Li Y."/>
            <person name="Li H."/>
            <person name="Li K."/>
            <person name="Li Q."/>
            <person name="Liu X."/>
            <person name="Ma X."/>
            <person name="Naidoo K."/>
            <person name="Pethybridge S.J."/>
            <person name="Sun J."/>
            <person name="Steenkamp E.T."/>
            <person name="van der Nest M.A."/>
            <person name="van Wyk S."/>
            <person name="Wingfield M.J."/>
            <person name="Xiong C."/>
            <person name="Yue Q."/>
            <person name="Zhang X."/>
        </authorList>
    </citation>
    <scope>NUCLEOTIDE SEQUENCE [LARGE SCALE GENOMIC DNA]</scope>
    <source>
        <strain evidence="3 4">BP 5553</strain>
    </source>
</reference>
<dbReference type="Pfam" id="PF11807">
    <property type="entry name" value="UstYa"/>
    <property type="match status" value="1"/>
</dbReference>
<evidence type="ECO:0000313" key="4">
    <source>
        <dbReference type="Proteomes" id="UP000254866"/>
    </source>
</evidence>
<evidence type="ECO:0008006" key="5">
    <source>
        <dbReference type="Google" id="ProtNLM"/>
    </source>
</evidence>
<dbReference type="OrthoDB" id="3687641at2759"/>
<evidence type="ECO:0000256" key="2">
    <source>
        <dbReference type="SAM" id="Phobius"/>
    </source>
</evidence>
<sequence>MGPASEEVKYTPVSKDEGSLEDIIHADKSTPRSSTRRFCNSPVITLLNVFLFLVSLIILFNSANPITRPNWAFEQTAYYSPLFRRIKIPVVKKTVQGTLFNEENLILRAYPSPEVDAAWEALTDVGVVIITGEEVSKLGKDPSKTVKAPREWGHGDDAHLAQLDGQHALHCLNAVRRYAYREYYFPAVQTSNTSRSSPFEPFDQAHLSHCLHVLLQTLSCDFSADVITHNWMDTQNYPFPDFAINKKCKDHEKLVDWQTKHRISQDQWMEMGMRGASRREPGEYVKQLPPMMKHWVEHGEEDGQTGHNG</sequence>
<keyword evidence="2" id="KW-0472">Membrane</keyword>
<dbReference type="AlphaFoldDB" id="A0A370TX47"/>
<gene>
    <name evidence="3" type="ORF">BP5553_00081</name>
</gene>
<dbReference type="STRING" id="2656787.A0A370TX47"/>
<dbReference type="InterPro" id="IPR021765">
    <property type="entry name" value="UstYa-like"/>
</dbReference>
<dbReference type="Proteomes" id="UP000254866">
    <property type="component" value="Unassembled WGS sequence"/>
</dbReference>
<comment type="similarity">
    <text evidence="1">Belongs to the ustYa family.</text>
</comment>
<dbReference type="RefSeq" id="XP_031872758.1">
    <property type="nucleotide sequence ID" value="XM_032008704.1"/>
</dbReference>
<feature type="transmembrane region" description="Helical" evidence="2">
    <location>
        <begin position="38"/>
        <end position="60"/>
    </location>
</feature>
<evidence type="ECO:0000313" key="3">
    <source>
        <dbReference type="EMBL" id="RDL40102.1"/>
    </source>
</evidence>
<dbReference type="GeneID" id="43592930"/>
<keyword evidence="2" id="KW-1133">Transmembrane helix</keyword>
<organism evidence="3 4">
    <name type="scientific">Venustampulla echinocandica</name>
    <dbReference type="NCBI Taxonomy" id="2656787"/>
    <lineage>
        <taxon>Eukaryota</taxon>
        <taxon>Fungi</taxon>
        <taxon>Dikarya</taxon>
        <taxon>Ascomycota</taxon>
        <taxon>Pezizomycotina</taxon>
        <taxon>Leotiomycetes</taxon>
        <taxon>Helotiales</taxon>
        <taxon>Pleuroascaceae</taxon>
        <taxon>Venustampulla</taxon>
    </lineage>
</organism>
<dbReference type="EMBL" id="NPIC01000001">
    <property type="protein sequence ID" value="RDL40102.1"/>
    <property type="molecule type" value="Genomic_DNA"/>
</dbReference>
<protein>
    <recommendedName>
        <fullName evidence="5">Tat pathway signal sequence</fullName>
    </recommendedName>
</protein>
<evidence type="ECO:0000256" key="1">
    <source>
        <dbReference type="ARBA" id="ARBA00035112"/>
    </source>
</evidence>
<comment type="caution">
    <text evidence="3">The sequence shown here is derived from an EMBL/GenBank/DDBJ whole genome shotgun (WGS) entry which is preliminary data.</text>
</comment>
<dbReference type="PANTHER" id="PTHR33365">
    <property type="entry name" value="YALI0B05434P"/>
    <property type="match status" value="1"/>
</dbReference>
<proteinExistence type="inferred from homology"/>
<name>A0A370TX47_9HELO</name>
<dbReference type="GO" id="GO:0043386">
    <property type="term" value="P:mycotoxin biosynthetic process"/>
    <property type="evidence" value="ECO:0007669"/>
    <property type="project" value="InterPro"/>
</dbReference>
<keyword evidence="2" id="KW-0812">Transmembrane</keyword>
<dbReference type="PANTHER" id="PTHR33365:SF14">
    <property type="entry name" value="TAT PATHWAY SIGNAL SEQUENCE"/>
    <property type="match status" value="1"/>
</dbReference>